<accession>A0A8J2WNV5</accession>
<evidence type="ECO:0000313" key="3">
    <source>
        <dbReference type="Proteomes" id="UP000789390"/>
    </source>
</evidence>
<dbReference type="EMBL" id="CAKKLH010000211">
    <property type="protein sequence ID" value="CAH0105988.1"/>
    <property type="molecule type" value="Genomic_DNA"/>
</dbReference>
<reference evidence="2" key="1">
    <citation type="submission" date="2021-11" db="EMBL/GenBank/DDBJ databases">
        <authorList>
            <person name="Schell T."/>
        </authorList>
    </citation>
    <scope>NUCLEOTIDE SEQUENCE</scope>
    <source>
        <strain evidence="2">M5</strain>
    </source>
</reference>
<dbReference type="AlphaFoldDB" id="A0A8J2WNV5"/>
<name>A0A8J2WNV5_9CRUS</name>
<dbReference type="OrthoDB" id="6384141at2759"/>
<proteinExistence type="predicted"/>
<keyword evidence="3" id="KW-1185">Reference proteome</keyword>
<gene>
    <name evidence="2" type="ORF">DGAL_LOCUS9136</name>
</gene>
<feature type="region of interest" description="Disordered" evidence="1">
    <location>
        <begin position="1"/>
        <end position="27"/>
    </location>
</feature>
<comment type="caution">
    <text evidence="2">The sequence shown here is derived from an EMBL/GenBank/DDBJ whole genome shotgun (WGS) entry which is preliminary data.</text>
</comment>
<evidence type="ECO:0000256" key="1">
    <source>
        <dbReference type="SAM" id="MobiDB-lite"/>
    </source>
</evidence>
<protein>
    <submittedName>
        <fullName evidence="2">Uncharacterized protein</fullName>
    </submittedName>
</protein>
<evidence type="ECO:0000313" key="2">
    <source>
        <dbReference type="EMBL" id="CAH0105988.1"/>
    </source>
</evidence>
<dbReference type="Proteomes" id="UP000789390">
    <property type="component" value="Unassembled WGS sequence"/>
</dbReference>
<feature type="compositionally biased region" description="Basic and acidic residues" evidence="1">
    <location>
        <begin position="1"/>
        <end position="11"/>
    </location>
</feature>
<sequence>MPQYEKNERVTRSHSVGLSSRRKRPGENQIATLSNVSPIKKASKKSAWHGNECPSWVELNSIKEENMARLQLQHHYRHCSCYSIYYRLMAFLTTTVKEVPTAGELQTESRFLNHNQAKELFLTACKASNLSDQLLGPTETVTFDCDRYEKYLKLLLDIAEKMIRPNRKENEKIINDVKILMEDI</sequence>
<organism evidence="2 3">
    <name type="scientific">Daphnia galeata</name>
    <dbReference type="NCBI Taxonomy" id="27404"/>
    <lineage>
        <taxon>Eukaryota</taxon>
        <taxon>Metazoa</taxon>
        <taxon>Ecdysozoa</taxon>
        <taxon>Arthropoda</taxon>
        <taxon>Crustacea</taxon>
        <taxon>Branchiopoda</taxon>
        <taxon>Diplostraca</taxon>
        <taxon>Cladocera</taxon>
        <taxon>Anomopoda</taxon>
        <taxon>Daphniidae</taxon>
        <taxon>Daphnia</taxon>
    </lineage>
</organism>